<dbReference type="EMBL" id="ML994636">
    <property type="protein sequence ID" value="KAF2184915.1"/>
    <property type="molecule type" value="Genomic_DNA"/>
</dbReference>
<proteinExistence type="predicted"/>
<dbReference type="OrthoDB" id="3560579at2759"/>
<evidence type="ECO:0000256" key="2">
    <source>
        <dbReference type="SAM" id="Phobius"/>
    </source>
</evidence>
<dbReference type="Proteomes" id="UP000800200">
    <property type="component" value="Unassembled WGS sequence"/>
</dbReference>
<feature type="compositionally biased region" description="Polar residues" evidence="1">
    <location>
        <begin position="170"/>
        <end position="179"/>
    </location>
</feature>
<sequence>MAAFFAIDIAEFPKDLDGLHLDYVSKFMFSISAAIVLPLVILAFRVNEVSAISSKFATSIVKHMRDVVDKIISNMKSMRKGGKGVKNPPPVDSGAVPAVEPQVPLPGAKSENDTETKRTEATTSAKRTNNEQQNVILSMIGYLFVVLPLEELRFAFDLPEGLRKRMADSSPVSRTQDVQAQDAHTRAEENEGKGVEAKVSLPPESTILTGTVGDVAQEWRLKIRPGVRDTAYAIFAIIRLCILPLGMSLLFVDFVLLVVLCGVACLLFQDIHFGDVVRLLRGLWVSQEKTQRKRKKDAVIHAEEGRQSHGK</sequence>
<protein>
    <submittedName>
        <fullName evidence="3">Uncharacterized protein</fullName>
    </submittedName>
</protein>
<feature type="compositionally biased region" description="Basic and acidic residues" evidence="1">
    <location>
        <begin position="183"/>
        <end position="196"/>
    </location>
</feature>
<dbReference type="AlphaFoldDB" id="A0A6A6E1N4"/>
<accession>A0A6A6E1N4</accession>
<keyword evidence="2" id="KW-0472">Membrane</keyword>
<evidence type="ECO:0000313" key="3">
    <source>
        <dbReference type="EMBL" id="KAF2184915.1"/>
    </source>
</evidence>
<organism evidence="3 4">
    <name type="scientific">Zopfia rhizophila CBS 207.26</name>
    <dbReference type="NCBI Taxonomy" id="1314779"/>
    <lineage>
        <taxon>Eukaryota</taxon>
        <taxon>Fungi</taxon>
        <taxon>Dikarya</taxon>
        <taxon>Ascomycota</taxon>
        <taxon>Pezizomycotina</taxon>
        <taxon>Dothideomycetes</taxon>
        <taxon>Dothideomycetes incertae sedis</taxon>
        <taxon>Zopfiaceae</taxon>
        <taxon>Zopfia</taxon>
    </lineage>
</organism>
<keyword evidence="2" id="KW-0812">Transmembrane</keyword>
<feature type="transmembrane region" description="Helical" evidence="2">
    <location>
        <begin position="27"/>
        <end position="46"/>
    </location>
</feature>
<evidence type="ECO:0000313" key="4">
    <source>
        <dbReference type="Proteomes" id="UP000800200"/>
    </source>
</evidence>
<evidence type="ECO:0000256" key="1">
    <source>
        <dbReference type="SAM" id="MobiDB-lite"/>
    </source>
</evidence>
<feature type="transmembrane region" description="Helical" evidence="2">
    <location>
        <begin position="254"/>
        <end position="273"/>
    </location>
</feature>
<name>A0A6A6E1N4_9PEZI</name>
<feature type="region of interest" description="Disordered" evidence="1">
    <location>
        <begin position="167"/>
        <end position="196"/>
    </location>
</feature>
<gene>
    <name evidence="3" type="ORF">K469DRAFT_780679</name>
</gene>
<keyword evidence="2" id="KW-1133">Transmembrane helix</keyword>
<keyword evidence="4" id="KW-1185">Reference proteome</keyword>
<feature type="compositionally biased region" description="Basic and acidic residues" evidence="1">
    <location>
        <begin position="110"/>
        <end position="120"/>
    </location>
</feature>
<feature type="transmembrane region" description="Helical" evidence="2">
    <location>
        <begin position="230"/>
        <end position="248"/>
    </location>
</feature>
<reference evidence="3" key="1">
    <citation type="journal article" date="2020" name="Stud. Mycol.">
        <title>101 Dothideomycetes genomes: a test case for predicting lifestyles and emergence of pathogens.</title>
        <authorList>
            <person name="Haridas S."/>
            <person name="Albert R."/>
            <person name="Binder M."/>
            <person name="Bloem J."/>
            <person name="Labutti K."/>
            <person name="Salamov A."/>
            <person name="Andreopoulos B."/>
            <person name="Baker S."/>
            <person name="Barry K."/>
            <person name="Bills G."/>
            <person name="Bluhm B."/>
            <person name="Cannon C."/>
            <person name="Castanera R."/>
            <person name="Culley D."/>
            <person name="Daum C."/>
            <person name="Ezra D."/>
            <person name="Gonzalez J."/>
            <person name="Henrissat B."/>
            <person name="Kuo A."/>
            <person name="Liang C."/>
            <person name="Lipzen A."/>
            <person name="Lutzoni F."/>
            <person name="Magnuson J."/>
            <person name="Mondo S."/>
            <person name="Nolan M."/>
            <person name="Ohm R."/>
            <person name="Pangilinan J."/>
            <person name="Park H.-J."/>
            <person name="Ramirez L."/>
            <person name="Alfaro M."/>
            <person name="Sun H."/>
            <person name="Tritt A."/>
            <person name="Yoshinaga Y."/>
            <person name="Zwiers L.-H."/>
            <person name="Turgeon B."/>
            <person name="Goodwin S."/>
            <person name="Spatafora J."/>
            <person name="Crous P."/>
            <person name="Grigoriev I."/>
        </authorList>
    </citation>
    <scope>NUCLEOTIDE SEQUENCE</scope>
    <source>
        <strain evidence="3">CBS 207.26</strain>
    </source>
</reference>
<feature type="region of interest" description="Disordered" evidence="1">
    <location>
        <begin position="78"/>
        <end position="127"/>
    </location>
</feature>